<feature type="compositionally biased region" description="Polar residues" evidence="1">
    <location>
        <begin position="465"/>
        <end position="475"/>
    </location>
</feature>
<feature type="region of interest" description="Disordered" evidence="1">
    <location>
        <begin position="1478"/>
        <end position="1510"/>
    </location>
</feature>
<reference evidence="4" key="1">
    <citation type="journal article" date="2016" name="Nat. Commun.">
        <title>The Gonium pectorale genome demonstrates co-option of cell cycle regulation during the evolution of multicellularity.</title>
        <authorList>
            <person name="Hanschen E.R."/>
            <person name="Marriage T.N."/>
            <person name="Ferris P.J."/>
            <person name="Hamaji T."/>
            <person name="Toyoda A."/>
            <person name="Fujiyama A."/>
            <person name="Neme R."/>
            <person name="Noguchi H."/>
            <person name="Minakuchi Y."/>
            <person name="Suzuki M."/>
            <person name="Kawai-Toyooka H."/>
            <person name="Smith D.R."/>
            <person name="Sparks H."/>
            <person name="Anderson J."/>
            <person name="Bakaric R."/>
            <person name="Luria V."/>
            <person name="Karger A."/>
            <person name="Kirschner M.W."/>
            <person name="Durand P.M."/>
            <person name="Michod R.E."/>
            <person name="Nozaki H."/>
            <person name="Olson B.J."/>
        </authorList>
    </citation>
    <scope>NUCLEOTIDE SEQUENCE [LARGE SCALE GENOMIC DNA]</scope>
    <source>
        <strain evidence="4">NIES-2863</strain>
    </source>
</reference>
<feature type="transmembrane region" description="Helical" evidence="2">
    <location>
        <begin position="49"/>
        <end position="72"/>
    </location>
</feature>
<evidence type="ECO:0000256" key="1">
    <source>
        <dbReference type="SAM" id="MobiDB-lite"/>
    </source>
</evidence>
<evidence type="ECO:0000313" key="4">
    <source>
        <dbReference type="Proteomes" id="UP000075714"/>
    </source>
</evidence>
<organism evidence="3 4">
    <name type="scientific">Gonium pectorale</name>
    <name type="common">Green alga</name>
    <dbReference type="NCBI Taxonomy" id="33097"/>
    <lineage>
        <taxon>Eukaryota</taxon>
        <taxon>Viridiplantae</taxon>
        <taxon>Chlorophyta</taxon>
        <taxon>core chlorophytes</taxon>
        <taxon>Chlorophyceae</taxon>
        <taxon>CS clade</taxon>
        <taxon>Chlamydomonadales</taxon>
        <taxon>Volvocaceae</taxon>
        <taxon>Gonium</taxon>
    </lineage>
</organism>
<protein>
    <recommendedName>
        <fullName evidence="5">Transmembrane protein</fullName>
    </recommendedName>
</protein>
<feature type="region of interest" description="Disordered" evidence="1">
    <location>
        <begin position="425"/>
        <end position="581"/>
    </location>
</feature>
<feature type="region of interest" description="Disordered" evidence="1">
    <location>
        <begin position="121"/>
        <end position="159"/>
    </location>
</feature>
<keyword evidence="2" id="KW-1133">Transmembrane helix</keyword>
<feature type="transmembrane region" description="Helical" evidence="2">
    <location>
        <begin position="360"/>
        <end position="381"/>
    </location>
</feature>
<feature type="compositionally biased region" description="Basic and acidic residues" evidence="1">
    <location>
        <begin position="131"/>
        <end position="142"/>
    </location>
</feature>
<feature type="region of interest" description="Disordered" evidence="1">
    <location>
        <begin position="278"/>
        <end position="304"/>
    </location>
</feature>
<sequence length="1510" mass="150741">MPSEPPFAPGPLPKEEAEQRMYVATNIMLAKLTCSSEFKQHQEKRGQRAGAANIANALFSVAFVVLIVGTTWCTVGRDWASAGQSVDLGLVDPPTTQLAVAVPSIADIDAVPLRIAAAEPSANLPVPPPDLKQRDVLPRPDPRPAAAPQSAATDAAPAAAFTSDPATAASTVPFFKKLVEEAPSLSDFHEPPSTQTHVDVDAALVTPPAPASTPASSEAFLAHCDVMPLTPLEESTTSPKLAGLSTTFGALVAEPAPVSNTSGPTDFMRDAETEAAFTSTTPVGPSVDDGPFSTTDSPSVSTHPSDPALVNVAAPESAAFVNTPPSLSTLARAGVRSSLAATFNAFVIPAALTAIPPCALFMWVAAVTAAVTLLALFSLLADRVLPGAIPLPDDGNAPDMQTKTVASPAHQARIAVATAALPVEEPNAAPSPAAPALSGASAPQPEQHRNSGFLEIEPDDADDASGQTKPSQQQVLHDAREVGPWVGPPSPVRYNPGSSSGLYGDENQPPSADMLPACIPSPSASLTDVASLDGMGEAPTPLPSSRSPPADVAGGSDLAVVAGTGDAKPAPGARPSGDGGLDNFSSAVSFIAGSSSTPAPAPSTLLNIGMSKVAASLMKPPGSDTHLASASPVAPFASALLTPMEPATFPGFPGLTPATAAPLAAAELAACPVSEITPAHAGASAMAVPELAAASMETTSLELGPTLQPRLAAATIGTEDSVEPDCRVLHEALSVAAQFETPISLAPARCADAFGGAGFDSCVTPHCGIPAAMPPLRGHHAVDASLSASPLALAGAQGPWSSAAGPDFSNVGVSLMAARQMPAREHAAAASVAALLLDQVKSAESDMQAAVHCADEAALSAAHERLHTAVTQLCELQLPTPAPYAANAGACKALAFSPAATPLGTPLCVPPAQAAASPSPAASTDGSNRSAAVSIGSAIGIPVPPGGANDNSVPSTPRLAWPQDERRSAPAAGASASPSARPVGGTDGGSTVSSPNSSSSVWSDAPGPLPSDSAVKRHLDARQAGVSPAEALNARFVDCVSTSAMKLIASTRLCISLQAEIAELRSENSALRRALAAEDAGSDGSQAAEGPAAEPDAEADAMTDDNLMAAELACTQDAAAVLEVSLLPGGSPEPKSPGGQQLVNRAYADGADIDGPREAEDNLVASELACIQDATAALKVSLLSGGSPEPKSPGTLPLASRVDADDADIDGPREAVPRAAQAAVEVSASEAESDDANGWVCLMSPTVIVKPTAASVDADQEPLQHHMVGKPADAGTAGDGDGGPAVQELAGAEDTVGELPVFPDAAADADESVAAAVDALSLLRVGSSAGDSAGGDGLVEDGPVPPPGGQPVAQVPCFVRSPRRADDTPVSGQGSETPYSCSGSFSPGARGGGNVLRGDGLVYNDNSSAPAAASAVVGRRITVLAEQASLPVANLEGAMAAVTPLVATDGRVNGGGAHTSSGVMTPAGPAASAARVAGTKSAARRSSSPYNWDDWKGEDEGKEAGFGFAA</sequence>
<keyword evidence="4" id="KW-1185">Reference proteome</keyword>
<feature type="compositionally biased region" description="Polar residues" evidence="1">
    <location>
        <begin position="1370"/>
        <end position="1385"/>
    </location>
</feature>
<feature type="compositionally biased region" description="Basic and acidic residues" evidence="1">
    <location>
        <begin position="1493"/>
        <end position="1503"/>
    </location>
</feature>
<evidence type="ECO:0000256" key="2">
    <source>
        <dbReference type="SAM" id="Phobius"/>
    </source>
</evidence>
<feature type="region of interest" description="Disordered" evidence="1">
    <location>
        <begin position="1268"/>
        <end position="1287"/>
    </location>
</feature>
<feature type="region of interest" description="Disordered" evidence="1">
    <location>
        <begin position="1075"/>
        <end position="1099"/>
    </location>
</feature>
<feature type="compositionally biased region" description="Polar residues" evidence="1">
    <location>
        <begin position="292"/>
        <end position="304"/>
    </location>
</feature>
<feature type="region of interest" description="Disordered" evidence="1">
    <location>
        <begin position="942"/>
        <end position="1014"/>
    </location>
</feature>
<feature type="region of interest" description="Disordered" evidence="1">
    <location>
        <begin position="1330"/>
        <end position="1388"/>
    </location>
</feature>
<evidence type="ECO:0008006" key="5">
    <source>
        <dbReference type="Google" id="ProtNLM"/>
    </source>
</evidence>
<evidence type="ECO:0000313" key="3">
    <source>
        <dbReference type="EMBL" id="KXZ48603.1"/>
    </source>
</evidence>
<feature type="compositionally biased region" description="Low complexity" evidence="1">
    <location>
        <begin position="144"/>
        <end position="159"/>
    </location>
</feature>
<name>A0A150GFP1_GONPE</name>
<proteinExistence type="predicted"/>
<keyword evidence="2" id="KW-0812">Transmembrane</keyword>
<comment type="caution">
    <text evidence="3">The sequence shown here is derived from an EMBL/GenBank/DDBJ whole genome shotgun (WGS) entry which is preliminary data.</text>
</comment>
<feature type="region of interest" description="Disordered" evidence="1">
    <location>
        <begin position="390"/>
        <end position="409"/>
    </location>
</feature>
<feature type="compositionally biased region" description="Low complexity" evidence="1">
    <location>
        <begin position="426"/>
        <end position="445"/>
    </location>
</feature>
<accession>A0A150GFP1</accession>
<feature type="compositionally biased region" description="Low complexity" evidence="1">
    <location>
        <begin position="969"/>
        <end position="1003"/>
    </location>
</feature>
<gene>
    <name evidence="3" type="ORF">GPECTOR_26g506</name>
</gene>
<keyword evidence="2" id="KW-0472">Membrane</keyword>
<dbReference type="EMBL" id="LSYV01000027">
    <property type="protein sequence ID" value="KXZ48603.1"/>
    <property type="molecule type" value="Genomic_DNA"/>
</dbReference>
<dbReference type="Proteomes" id="UP000075714">
    <property type="component" value="Unassembled WGS sequence"/>
</dbReference>